<dbReference type="GO" id="GO:0003735">
    <property type="term" value="F:structural constituent of ribosome"/>
    <property type="evidence" value="ECO:0007669"/>
    <property type="project" value="InterPro"/>
</dbReference>
<keyword evidence="3" id="KW-1185">Reference proteome</keyword>
<feature type="region of interest" description="Disordered" evidence="1">
    <location>
        <begin position="38"/>
        <end position="60"/>
    </location>
</feature>
<name>A0A843TYZ1_COLES</name>
<evidence type="ECO:0000313" key="3">
    <source>
        <dbReference type="Proteomes" id="UP000652761"/>
    </source>
</evidence>
<dbReference type="AlphaFoldDB" id="A0A843TYZ1"/>
<feature type="non-terminal residue" evidence="2">
    <location>
        <position position="172"/>
    </location>
</feature>
<sequence>KAALRRPTAAGPPAQQRSCIGAAWAPCRGHPGGCAGSTPPPAGSPPGCAPAGMSGSTRPSPSAFGLEWAPMGLCEFVTRRPAISIEGGFWGEMGRKSGSLYINPKKFGGAQQKACMKEMTAFLNCLALNKNSDEKCLKQVELLNACVDGLKTKPKRPWGSINFHLQRLSRIK</sequence>
<evidence type="ECO:0000256" key="1">
    <source>
        <dbReference type="SAM" id="MobiDB-lite"/>
    </source>
</evidence>
<evidence type="ECO:0000313" key="2">
    <source>
        <dbReference type="EMBL" id="MQL76325.1"/>
    </source>
</evidence>
<comment type="caution">
    <text evidence="2">The sequence shown here is derived from an EMBL/GenBank/DDBJ whole genome shotgun (WGS) entry which is preliminary data.</text>
</comment>
<dbReference type="SUPFAM" id="SSF47072">
    <property type="entry name" value="Cysteine alpha-hairpin motif"/>
    <property type="match status" value="1"/>
</dbReference>
<dbReference type="GO" id="GO:0032543">
    <property type="term" value="P:mitochondrial translation"/>
    <property type="evidence" value="ECO:0007669"/>
    <property type="project" value="InterPro"/>
</dbReference>
<feature type="compositionally biased region" description="Pro residues" evidence="1">
    <location>
        <begin position="38"/>
        <end position="48"/>
    </location>
</feature>
<dbReference type="PROSITE" id="PS51808">
    <property type="entry name" value="CHCH"/>
    <property type="match status" value="1"/>
</dbReference>
<dbReference type="InterPro" id="IPR017264">
    <property type="entry name" value="Ribosomal_mS37_fun"/>
</dbReference>
<gene>
    <name evidence="2" type="ORF">Taro_008713</name>
</gene>
<dbReference type="GO" id="GO:0005739">
    <property type="term" value="C:mitochondrion"/>
    <property type="evidence" value="ECO:0007669"/>
    <property type="project" value="GOC"/>
</dbReference>
<proteinExistence type="predicted"/>
<dbReference type="InterPro" id="IPR009069">
    <property type="entry name" value="Cys_alpha_HP_mot_SF"/>
</dbReference>
<dbReference type="PANTHER" id="PTHR28066">
    <property type="entry name" value="37S RIBOSOMAL PROTEIN MRP10, MITOCHONDRIAL"/>
    <property type="match status" value="1"/>
</dbReference>
<evidence type="ECO:0008006" key="4">
    <source>
        <dbReference type="Google" id="ProtNLM"/>
    </source>
</evidence>
<organism evidence="2 3">
    <name type="scientific">Colocasia esculenta</name>
    <name type="common">Wild taro</name>
    <name type="synonym">Arum esculentum</name>
    <dbReference type="NCBI Taxonomy" id="4460"/>
    <lineage>
        <taxon>Eukaryota</taxon>
        <taxon>Viridiplantae</taxon>
        <taxon>Streptophyta</taxon>
        <taxon>Embryophyta</taxon>
        <taxon>Tracheophyta</taxon>
        <taxon>Spermatophyta</taxon>
        <taxon>Magnoliopsida</taxon>
        <taxon>Liliopsida</taxon>
        <taxon>Araceae</taxon>
        <taxon>Aroideae</taxon>
        <taxon>Colocasieae</taxon>
        <taxon>Colocasia</taxon>
    </lineage>
</organism>
<accession>A0A843TYZ1</accession>
<dbReference type="PANTHER" id="PTHR28066:SF1">
    <property type="entry name" value="SMALL RIBOSOMAL SUBUNIT PROTEIN MS37"/>
    <property type="match status" value="1"/>
</dbReference>
<reference evidence="2" key="1">
    <citation type="submission" date="2017-07" db="EMBL/GenBank/DDBJ databases">
        <title>Taro Niue Genome Assembly and Annotation.</title>
        <authorList>
            <person name="Atibalentja N."/>
            <person name="Keating K."/>
            <person name="Fields C.J."/>
        </authorList>
    </citation>
    <scope>NUCLEOTIDE SEQUENCE</scope>
    <source>
        <strain evidence="2">Niue_2</strain>
        <tissue evidence="2">Leaf</tissue>
    </source>
</reference>
<dbReference type="OrthoDB" id="494426at2759"/>
<dbReference type="EMBL" id="NMUH01000292">
    <property type="protein sequence ID" value="MQL76325.1"/>
    <property type="molecule type" value="Genomic_DNA"/>
</dbReference>
<protein>
    <recommendedName>
        <fullName evidence="4">IMS import disulfide relay-system CHCH-CHCH-like Cx9C domain-containing protein</fullName>
    </recommendedName>
</protein>
<dbReference type="Proteomes" id="UP000652761">
    <property type="component" value="Unassembled WGS sequence"/>
</dbReference>